<sequence length="621" mass="67668">MVSLSTCLIAGIHYLIHPRKLGSITANIHPDAILPVTLLSTEEIFGGQLEQILDAYSRVDDVFIPEFGSVLIEKFTSNDSTTSTAVNRQHVSQKTYSLEEQTADDGGDDFVGHLPSGPYILHGPNLYQAWRLYEDQYEAFNFGVIPEDPMNIKQFIPLSSLSLNGLFKSIPVPSRLYSPTPSKEKPLSGQRFSIPDVMILKGVQTTVSSRAWTALYPPLIGKTASYAQKLIDLGAVIVGKTKISQFASGQQWVDVKAPWNPAGDGYQDPSGSSAGAAMAAAAYGWLETAVGEDSIGGLRSPGARAGVYSLRPSFLKASLDGVQTSSPRYDTIGLAASSLSQLRNATRAVLGNDGAAKTPPQSIVYLGDLDHQLPHDQLHLIRTFVGVLESFLDITAEKTTLEALWAKEPPHNAGLQSLKQFLNQAPLQCFYCDYAATYQDFLEDYRDRFHREPYVEATVRHLWSLGANVTQDEYRSSINRLDTFQTWFEETVMTAGPNTIIVFPYGVSQPKYRQSGGSGSSGTTGSLLPDLLASVLGAPHLIVPFGETPYLSEVSMTTEYLPVSASVLGARDSDKTLVQLVHDALEKAGKRTTMSKPQTPSIHREAPDVQRGLTASGPQHW</sequence>
<evidence type="ECO:0000313" key="4">
    <source>
        <dbReference type="Proteomes" id="UP000749293"/>
    </source>
</evidence>
<comment type="caution">
    <text evidence="3">The sequence shown here is derived from an EMBL/GenBank/DDBJ whole genome shotgun (WGS) entry which is preliminary data.</text>
</comment>
<dbReference type="AlphaFoldDB" id="A0A9P4YPA7"/>
<dbReference type="GeneID" id="55968871"/>
<dbReference type="InterPro" id="IPR036928">
    <property type="entry name" value="AS_sf"/>
</dbReference>
<dbReference type="Gene3D" id="3.90.1300.10">
    <property type="entry name" value="Amidase signature (AS) domain"/>
    <property type="match status" value="1"/>
</dbReference>
<feature type="domain" description="Amidase" evidence="2">
    <location>
        <begin position="183"/>
        <end position="362"/>
    </location>
</feature>
<keyword evidence="4" id="KW-1185">Reference proteome</keyword>
<gene>
    <name evidence="3" type="ORF">GMORB2_2641</name>
</gene>
<dbReference type="Proteomes" id="UP000749293">
    <property type="component" value="Unassembled WGS sequence"/>
</dbReference>
<protein>
    <submittedName>
        <fullName evidence="3">Asp-tRNAAsn/Glu-tRNAGln amidotransferase A subunit or related amidase</fullName>
    </submittedName>
</protein>
<evidence type="ECO:0000313" key="3">
    <source>
        <dbReference type="EMBL" id="KAF4120638.1"/>
    </source>
</evidence>
<accession>A0A9P4YPA7</accession>
<dbReference type="SUPFAM" id="SSF75304">
    <property type="entry name" value="Amidase signature (AS) enzymes"/>
    <property type="match status" value="1"/>
</dbReference>
<feature type="compositionally biased region" description="Polar residues" evidence="1">
    <location>
        <begin position="592"/>
        <end position="601"/>
    </location>
</feature>
<dbReference type="RefSeq" id="XP_035319290.1">
    <property type="nucleotide sequence ID" value="XM_035464620.1"/>
</dbReference>
<evidence type="ECO:0000256" key="1">
    <source>
        <dbReference type="SAM" id="MobiDB-lite"/>
    </source>
</evidence>
<dbReference type="OrthoDB" id="5423360at2759"/>
<proteinExistence type="predicted"/>
<organism evidence="3 4">
    <name type="scientific">Geosmithia morbida</name>
    <dbReference type="NCBI Taxonomy" id="1094350"/>
    <lineage>
        <taxon>Eukaryota</taxon>
        <taxon>Fungi</taxon>
        <taxon>Dikarya</taxon>
        <taxon>Ascomycota</taxon>
        <taxon>Pezizomycotina</taxon>
        <taxon>Sordariomycetes</taxon>
        <taxon>Hypocreomycetidae</taxon>
        <taxon>Hypocreales</taxon>
        <taxon>Bionectriaceae</taxon>
        <taxon>Geosmithia</taxon>
    </lineage>
</organism>
<dbReference type="Pfam" id="PF01425">
    <property type="entry name" value="Amidase"/>
    <property type="match status" value="1"/>
</dbReference>
<dbReference type="PANTHER" id="PTHR46310">
    <property type="entry name" value="AMIDASE 1"/>
    <property type="match status" value="1"/>
</dbReference>
<feature type="region of interest" description="Disordered" evidence="1">
    <location>
        <begin position="590"/>
        <end position="621"/>
    </location>
</feature>
<name>A0A9P4YPA7_9HYPO</name>
<dbReference type="InterPro" id="IPR023631">
    <property type="entry name" value="Amidase_dom"/>
</dbReference>
<reference evidence="3" key="1">
    <citation type="submission" date="2020-03" db="EMBL/GenBank/DDBJ databases">
        <title>Site-based positive gene gene selection in Geosmithia morbida across the United States reveals a broad range of putative effectors and factors for local host and environmental adapation.</title>
        <authorList>
            <person name="Onufrak A."/>
            <person name="Murdoch R.W."/>
            <person name="Gazis R."/>
            <person name="Huff M."/>
            <person name="Staton M."/>
            <person name="Klingeman W."/>
            <person name="Hadziabdic D."/>
        </authorList>
    </citation>
    <scope>NUCLEOTIDE SEQUENCE</scope>
    <source>
        <strain evidence="3">1262</strain>
    </source>
</reference>
<dbReference type="PANTHER" id="PTHR46310:SF7">
    <property type="entry name" value="AMIDASE 1"/>
    <property type="match status" value="1"/>
</dbReference>
<evidence type="ECO:0000259" key="2">
    <source>
        <dbReference type="Pfam" id="PF01425"/>
    </source>
</evidence>
<dbReference type="EMBL" id="JAANYQ010000015">
    <property type="protein sequence ID" value="KAF4120638.1"/>
    <property type="molecule type" value="Genomic_DNA"/>
</dbReference>